<evidence type="ECO:0000313" key="3">
    <source>
        <dbReference type="EMBL" id="PQM49565.1"/>
    </source>
</evidence>
<reference evidence="2 4" key="1">
    <citation type="submission" date="2016-10" db="EMBL/GenBank/DDBJ databases">
        <title>Genome sequence of Mycobacterium talmonii.</title>
        <authorList>
            <person name="Greninger A.L."/>
            <person name="Elliott B."/>
            <person name="Vasireddy S."/>
            <person name="Vasireddy R."/>
        </authorList>
    </citation>
    <scope>NUCLEOTIDE SEQUENCE [LARGE SCALE GENOMIC DNA]</scope>
    <source>
        <strain evidence="2">MO-5499</strain>
        <strain evidence="4">NE-TNMC-100812</strain>
    </source>
</reference>
<reference evidence="3" key="3">
    <citation type="submission" date="2018-01" db="EMBL/GenBank/DDBJ databases">
        <authorList>
            <person name="Gaut B.S."/>
            <person name="Morton B.R."/>
            <person name="Clegg M.T."/>
            <person name="Duvall M.R."/>
        </authorList>
    </citation>
    <scope>NUCLEOTIDE SEQUENCE</scope>
    <source>
        <strain evidence="3">ATCC BAA-2683</strain>
    </source>
</reference>
<reference evidence="3 5" key="2">
    <citation type="journal article" date="2017" name="Int. J. Syst. Evol. Microbiol.">
        <title>Mycobacterium talmoniae sp. nov., a slowly growing mycobacterium isolated from human respiratory samples.</title>
        <authorList>
            <person name="Davidson R.M."/>
            <person name="DeGroote M.A."/>
            <person name="Marola J.L."/>
            <person name="Buss S."/>
            <person name="Jones V."/>
            <person name="McNeil M.R."/>
            <person name="Freifeld A.G."/>
            <person name="Elaine Epperson L."/>
            <person name="Hasan N.A."/>
            <person name="Jackson M."/>
            <person name="Iwen P.C."/>
            <person name="Salfinger M."/>
            <person name="Strong M."/>
        </authorList>
    </citation>
    <scope>NUCLEOTIDE SEQUENCE [LARGE SCALE GENOMIC DNA]</scope>
    <source>
        <strain evidence="3 5">ATCC BAA-2683</strain>
    </source>
</reference>
<organism evidence="2 4">
    <name type="scientific">Mycobacterium talmoniae</name>
    <dbReference type="NCBI Taxonomy" id="1858794"/>
    <lineage>
        <taxon>Bacteria</taxon>
        <taxon>Bacillati</taxon>
        <taxon>Actinomycetota</taxon>
        <taxon>Actinomycetes</taxon>
        <taxon>Mycobacteriales</taxon>
        <taxon>Mycobacteriaceae</taxon>
        <taxon>Mycobacterium</taxon>
    </lineage>
</organism>
<evidence type="ECO:0000256" key="1">
    <source>
        <dbReference type="SAM" id="MobiDB-lite"/>
    </source>
</evidence>
<name>A0A1S1NIH4_9MYCO</name>
<dbReference type="AlphaFoldDB" id="A0A1S1NIH4"/>
<accession>A0A1S1NIH4</accession>
<feature type="compositionally biased region" description="Low complexity" evidence="1">
    <location>
        <begin position="30"/>
        <end position="50"/>
    </location>
</feature>
<dbReference type="EMBL" id="MLQM01000068">
    <property type="protein sequence ID" value="OHV03648.1"/>
    <property type="molecule type" value="Genomic_DNA"/>
</dbReference>
<feature type="region of interest" description="Disordered" evidence="1">
    <location>
        <begin position="29"/>
        <end position="55"/>
    </location>
</feature>
<dbReference type="EMBL" id="PPEA01000039">
    <property type="protein sequence ID" value="PQM49565.1"/>
    <property type="molecule type" value="Genomic_DNA"/>
</dbReference>
<dbReference type="Proteomes" id="UP000179734">
    <property type="component" value="Unassembled WGS sequence"/>
</dbReference>
<dbReference type="Proteomes" id="UP000238296">
    <property type="component" value="Unassembled WGS sequence"/>
</dbReference>
<keyword evidence="4" id="KW-1185">Reference proteome</keyword>
<evidence type="ECO:0000313" key="4">
    <source>
        <dbReference type="Proteomes" id="UP000179734"/>
    </source>
</evidence>
<comment type="caution">
    <text evidence="2">The sequence shown here is derived from an EMBL/GenBank/DDBJ whole genome shotgun (WGS) entry which is preliminary data.</text>
</comment>
<gene>
    <name evidence="2" type="ORF">BKN37_13875</name>
    <name evidence="3" type="ORF">C1Y40_00216</name>
</gene>
<protein>
    <recommendedName>
        <fullName evidence="6">Membrane glycine and proline rich protein</fullName>
    </recommendedName>
</protein>
<proteinExistence type="predicted"/>
<evidence type="ECO:0008006" key="6">
    <source>
        <dbReference type="Google" id="ProtNLM"/>
    </source>
</evidence>
<sequence>MALVVGAGAAIVVVVVAVVVAVIMRGGNHSASTASSSAAAAPTTRNAQSATDCTHSVSSGQLPVNGMVSAGGLSFPQSVAPDWRAKPEHRVPNSIDAVSLDETVSETASMSWIAQVTVGVTNFDQSLSLADQAKLMLKCIVVSELYDGASATAAGVSAKSGRLDGISTSEIDVAVPVTFEDPTIKGDDLVIIVVGTSPSTYFLGSSPFGDQARRDVVQAAVKSLHVAAD</sequence>
<evidence type="ECO:0000313" key="5">
    <source>
        <dbReference type="Proteomes" id="UP000238296"/>
    </source>
</evidence>
<evidence type="ECO:0000313" key="2">
    <source>
        <dbReference type="EMBL" id="OHV03648.1"/>
    </source>
</evidence>